<evidence type="ECO:0000256" key="4">
    <source>
        <dbReference type="SAM" id="SignalP"/>
    </source>
</evidence>
<dbReference type="AlphaFoldDB" id="A0A1G7FGS0"/>
<sequence length="497" mass="53426">MSSKLVRSSVAIAALALCAALSPTGSRAGTTIVIGLQQEPTSLDPTADATASIDGMLTQNLFESLTTVNEAGEVLPQLAESWTVSEDGLTYTFDLVDGATFHDGTGFDAEDVKFSFDRAMAEDSVNPSKGLFKPIESVTVVDAGTVEIKLKQKDAFFLFNMAQGDVSIVAPESVEANNANPVGTGPFKYDSWTRGDKLVLVKNPDHRDAGSVALERVEFKFISDAAAASAALLAGEIDAFPGFPAPELLPQFEADPRFKVVTGSTEGEVILAMNNSKAPFNDIRVRQAVSHAIDRGEIIDGAMYGQAVPIGSFYPPHGPAYVDLTGTYPHDTAKAKALFEEAGVAGTTMTLRVPPFPYATRSAEIIQAQLAEAGIDAKVENVEWGFWIDEIYKKLNYDMTIIAHTSPNDMGNFARGPKYFYGYDDAGYTDLWNRISAEADDAARNALLAEAQKYLADQAVHGFLFQLPQLGVYKTGVEGFWDSRAVLFQPLAGVSVN</sequence>
<evidence type="ECO:0000313" key="7">
    <source>
        <dbReference type="Proteomes" id="UP000199628"/>
    </source>
</evidence>
<dbReference type="STRING" id="639004.SAMN04488239_13416"/>
<proteinExistence type="inferred from homology"/>
<dbReference type="InterPro" id="IPR030678">
    <property type="entry name" value="Peptide/Ni-bd"/>
</dbReference>
<evidence type="ECO:0000256" key="1">
    <source>
        <dbReference type="ARBA" id="ARBA00004418"/>
    </source>
</evidence>
<dbReference type="GO" id="GO:0030288">
    <property type="term" value="C:outer membrane-bounded periplasmic space"/>
    <property type="evidence" value="ECO:0007669"/>
    <property type="project" value="UniProtKB-ARBA"/>
</dbReference>
<dbReference type="PANTHER" id="PTHR30290">
    <property type="entry name" value="PERIPLASMIC BINDING COMPONENT OF ABC TRANSPORTER"/>
    <property type="match status" value="1"/>
</dbReference>
<dbReference type="GO" id="GO:0043190">
    <property type="term" value="C:ATP-binding cassette (ABC) transporter complex"/>
    <property type="evidence" value="ECO:0007669"/>
    <property type="project" value="InterPro"/>
</dbReference>
<dbReference type="Proteomes" id="UP000199628">
    <property type="component" value="Unassembled WGS sequence"/>
</dbReference>
<dbReference type="InterPro" id="IPR000914">
    <property type="entry name" value="SBP_5_dom"/>
</dbReference>
<dbReference type="InterPro" id="IPR039424">
    <property type="entry name" value="SBP_5"/>
</dbReference>
<evidence type="ECO:0000256" key="2">
    <source>
        <dbReference type="ARBA" id="ARBA00005695"/>
    </source>
</evidence>
<comment type="subcellular location">
    <subcellularLocation>
        <location evidence="1">Periplasm</location>
    </subcellularLocation>
</comment>
<feature type="chain" id="PRO_5011701073" evidence="4">
    <location>
        <begin position="29"/>
        <end position="497"/>
    </location>
</feature>
<dbReference type="Gene3D" id="3.10.105.10">
    <property type="entry name" value="Dipeptide-binding Protein, Domain 3"/>
    <property type="match status" value="1"/>
</dbReference>
<dbReference type="GO" id="GO:1904680">
    <property type="term" value="F:peptide transmembrane transporter activity"/>
    <property type="evidence" value="ECO:0007669"/>
    <property type="project" value="TreeGrafter"/>
</dbReference>
<dbReference type="PIRSF" id="PIRSF002741">
    <property type="entry name" value="MppA"/>
    <property type="match status" value="1"/>
</dbReference>
<feature type="domain" description="Solute-binding protein family 5" evidence="5">
    <location>
        <begin position="73"/>
        <end position="406"/>
    </location>
</feature>
<dbReference type="RefSeq" id="WP_093038065.1">
    <property type="nucleotide sequence ID" value="NZ_FMZV01000034.1"/>
</dbReference>
<dbReference type="GO" id="GO:0015833">
    <property type="term" value="P:peptide transport"/>
    <property type="evidence" value="ECO:0007669"/>
    <property type="project" value="TreeGrafter"/>
</dbReference>
<evidence type="ECO:0000313" key="6">
    <source>
        <dbReference type="EMBL" id="SDE75113.1"/>
    </source>
</evidence>
<dbReference type="EMBL" id="FMZV01000034">
    <property type="protein sequence ID" value="SDE75113.1"/>
    <property type="molecule type" value="Genomic_DNA"/>
</dbReference>
<dbReference type="OrthoDB" id="9803988at2"/>
<protein>
    <submittedName>
        <fullName evidence="6">Peptide/nickel transport system substrate-binding protein</fullName>
    </submittedName>
</protein>
<evidence type="ECO:0000256" key="3">
    <source>
        <dbReference type="ARBA" id="ARBA00022729"/>
    </source>
</evidence>
<dbReference type="CDD" id="cd08494">
    <property type="entry name" value="PBP2_NikA_DppA_OppA_like_6"/>
    <property type="match status" value="1"/>
</dbReference>
<name>A0A1G7FGS0_9RHOB</name>
<keyword evidence="7" id="KW-1185">Reference proteome</keyword>
<keyword evidence="3 4" id="KW-0732">Signal</keyword>
<comment type="similarity">
    <text evidence="2">Belongs to the bacterial solute-binding protein 5 family.</text>
</comment>
<dbReference type="SUPFAM" id="SSF53850">
    <property type="entry name" value="Periplasmic binding protein-like II"/>
    <property type="match status" value="1"/>
</dbReference>
<organism evidence="6 7">
    <name type="scientific">Ruegeria marina</name>
    <dbReference type="NCBI Taxonomy" id="639004"/>
    <lineage>
        <taxon>Bacteria</taxon>
        <taxon>Pseudomonadati</taxon>
        <taxon>Pseudomonadota</taxon>
        <taxon>Alphaproteobacteria</taxon>
        <taxon>Rhodobacterales</taxon>
        <taxon>Roseobacteraceae</taxon>
        <taxon>Ruegeria</taxon>
    </lineage>
</organism>
<reference evidence="7" key="1">
    <citation type="submission" date="2016-10" db="EMBL/GenBank/DDBJ databases">
        <authorList>
            <person name="Varghese N."/>
            <person name="Submissions S."/>
        </authorList>
    </citation>
    <scope>NUCLEOTIDE SEQUENCE [LARGE SCALE GENOMIC DNA]</scope>
    <source>
        <strain evidence="7">CGMCC 1.9108</strain>
    </source>
</reference>
<gene>
    <name evidence="6" type="ORF">SAMN04488239_13416</name>
</gene>
<dbReference type="Pfam" id="PF00496">
    <property type="entry name" value="SBP_bac_5"/>
    <property type="match status" value="1"/>
</dbReference>
<dbReference type="Gene3D" id="3.40.190.10">
    <property type="entry name" value="Periplasmic binding protein-like II"/>
    <property type="match status" value="1"/>
</dbReference>
<feature type="signal peptide" evidence="4">
    <location>
        <begin position="1"/>
        <end position="28"/>
    </location>
</feature>
<dbReference type="PANTHER" id="PTHR30290:SF38">
    <property type="entry name" value="D,D-DIPEPTIDE-BINDING PERIPLASMIC PROTEIN DDPA-RELATED"/>
    <property type="match status" value="1"/>
</dbReference>
<evidence type="ECO:0000259" key="5">
    <source>
        <dbReference type="Pfam" id="PF00496"/>
    </source>
</evidence>
<accession>A0A1G7FGS0</accession>